<evidence type="ECO:0000313" key="3">
    <source>
        <dbReference type="Proteomes" id="UP001500454"/>
    </source>
</evidence>
<dbReference type="CDD" id="cd11313">
    <property type="entry name" value="AmyAc_arch_bac_AmyA"/>
    <property type="match status" value="1"/>
</dbReference>
<name>A0ABP8IUW5_9BACT</name>
<dbReference type="InterPro" id="IPR006047">
    <property type="entry name" value="GH13_cat_dom"/>
</dbReference>
<keyword evidence="3" id="KW-1185">Reference proteome</keyword>
<dbReference type="SUPFAM" id="SSF51445">
    <property type="entry name" value="(Trans)glycosidases"/>
    <property type="match status" value="1"/>
</dbReference>
<dbReference type="InterPro" id="IPR017853">
    <property type="entry name" value="GH"/>
</dbReference>
<dbReference type="EMBL" id="BAABHA010000002">
    <property type="protein sequence ID" value="GAA4374767.1"/>
    <property type="molecule type" value="Genomic_DNA"/>
</dbReference>
<dbReference type="SUPFAM" id="SSF51011">
    <property type="entry name" value="Glycosyl hydrolase domain"/>
    <property type="match status" value="1"/>
</dbReference>
<proteinExistence type="predicted"/>
<dbReference type="PANTHER" id="PTHR47786:SF2">
    <property type="entry name" value="GLYCOSYL HYDROLASE FAMILY 13 CATALYTIC DOMAIN-CONTAINING PROTEIN"/>
    <property type="match status" value="1"/>
</dbReference>
<dbReference type="GO" id="GO:0016787">
    <property type="term" value="F:hydrolase activity"/>
    <property type="evidence" value="ECO:0007669"/>
    <property type="project" value="UniProtKB-KW"/>
</dbReference>
<feature type="domain" description="Glycosyl hydrolase family 13 catalytic" evidence="1">
    <location>
        <begin position="51"/>
        <end position="373"/>
    </location>
</feature>
<dbReference type="PANTHER" id="PTHR47786">
    <property type="entry name" value="ALPHA-1,4-GLUCAN:MALTOSE-1-PHOSPHATE MALTOSYLTRANSFERASE"/>
    <property type="match status" value="1"/>
</dbReference>
<protein>
    <submittedName>
        <fullName evidence="2">Alpha-amylase family glycosyl hydrolase</fullName>
    </submittedName>
</protein>
<dbReference type="RefSeq" id="WP_345221366.1">
    <property type="nucleotide sequence ID" value="NZ_BAABHA010000002.1"/>
</dbReference>
<accession>A0ABP8IUW5</accession>
<dbReference type="Gene3D" id="3.20.20.80">
    <property type="entry name" value="Glycosidases"/>
    <property type="match status" value="1"/>
</dbReference>
<dbReference type="Proteomes" id="UP001500454">
    <property type="component" value="Unassembled WGS sequence"/>
</dbReference>
<dbReference type="SMART" id="SM00642">
    <property type="entry name" value="Aamy"/>
    <property type="match status" value="1"/>
</dbReference>
<reference evidence="3" key="1">
    <citation type="journal article" date="2019" name="Int. J. Syst. Evol. Microbiol.">
        <title>The Global Catalogue of Microorganisms (GCM) 10K type strain sequencing project: providing services to taxonomists for standard genome sequencing and annotation.</title>
        <authorList>
            <consortium name="The Broad Institute Genomics Platform"/>
            <consortium name="The Broad Institute Genome Sequencing Center for Infectious Disease"/>
            <person name="Wu L."/>
            <person name="Ma J."/>
        </authorList>
    </citation>
    <scope>NUCLEOTIDE SEQUENCE [LARGE SCALE GENOMIC DNA]</scope>
    <source>
        <strain evidence="3">JCM 17924</strain>
    </source>
</reference>
<sequence length="467" mass="52531">MTGLLLTLAACQSRTSPPACPAPPPAFTIRHPEWAKQASIYEVNIRQYTPEGTFRAFERHLPRLDSMGVGILWLMPVHPIGQEKRKGTLGSYYSVQDYRAVNPEMGSMDDLRHLVDAAHSHGMHVILDWVANHTSWDSKLVQEHPEWFTRNAQGQFVPPVADWQDVIDLDFSKPELRRYMTESMAYWVREAGVDGFRADVAGLVPTDFWNDTRRELEKIKPVFLLAEWDELHDPPFLQPGEFNPNSRLLEKAFDATYALRLRYLLDSIARGQQPVAALDGYLQAERAKYPAGVYLMNFTSSHDINSWSGTEYERLGANVLPQAVLAALLPGIPMVYSGQEAALNKRLKFFDKDPIPWNGYPLQSFYTTLLQLKKRNPALANGDACAEFTRLPTPASAYAFVRRSGANQVLVAVNMGPEPLDIAIPQAWRGAYHDVFANQPYMLAPGASLPVDAHGYRVLEKPSEPVQ</sequence>
<evidence type="ECO:0000259" key="1">
    <source>
        <dbReference type="SMART" id="SM00642"/>
    </source>
</evidence>
<gene>
    <name evidence="2" type="ORF">GCM10023186_06550</name>
</gene>
<organism evidence="2 3">
    <name type="scientific">Hymenobacter koreensis</name>
    <dbReference type="NCBI Taxonomy" id="1084523"/>
    <lineage>
        <taxon>Bacteria</taxon>
        <taxon>Pseudomonadati</taxon>
        <taxon>Bacteroidota</taxon>
        <taxon>Cytophagia</taxon>
        <taxon>Cytophagales</taxon>
        <taxon>Hymenobacteraceae</taxon>
        <taxon>Hymenobacter</taxon>
    </lineage>
</organism>
<keyword evidence="2" id="KW-0378">Hydrolase</keyword>
<comment type="caution">
    <text evidence="2">The sequence shown here is derived from an EMBL/GenBank/DDBJ whole genome shotgun (WGS) entry which is preliminary data.</text>
</comment>
<dbReference type="Pfam" id="PF00128">
    <property type="entry name" value="Alpha-amylase"/>
    <property type="match status" value="2"/>
</dbReference>
<evidence type="ECO:0000313" key="2">
    <source>
        <dbReference type="EMBL" id="GAA4374767.1"/>
    </source>
</evidence>